<accession>A0A0F9IVQ6</accession>
<protein>
    <submittedName>
        <fullName evidence="1">Uncharacterized protein</fullName>
    </submittedName>
</protein>
<proteinExistence type="predicted"/>
<organism evidence="1">
    <name type="scientific">marine sediment metagenome</name>
    <dbReference type="NCBI Taxonomy" id="412755"/>
    <lineage>
        <taxon>unclassified sequences</taxon>
        <taxon>metagenomes</taxon>
        <taxon>ecological metagenomes</taxon>
    </lineage>
</organism>
<evidence type="ECO:0000313" key="1">
    <source>
        <dbReference type="EMBL" id="KKL91182.1"/>
    </source>
</evidence>
<comment type="caution">
    <text evidence="1">The sequence shown here is derived from an EMBL/GenBank/DDBJ whole genome shotgun (WGS) entry which is preliminary data.</text>
</comment>
<dbReference type="AlphaFoldDB" id="A0A0F9IVQ6"/>
<gene>
    <name evidence="1" type="ORF">LCGC14_1897260</name>
</gene>
<sequence length="128" mass="14926">MSKCNLFSCSTISVIGKGQQDKVNKDIHMLKVNVEREISRVLFGLGLPQLDEVRKLIANKIIRVQHWLRVSSKYNTIGKLTPIIIYIYLTLHNFRINKSNLLSDSRISQSELYNFLYKLNNHICRLYS</sequence>
<reference evidence="1" key="1">
    <citation type="journal article" date="2015" name="Nature">
        <title>Complex archaea that bridge the gap between prokaryotes and eukaryotes.</title>
        <authorList>
            <person name="Spang A."/>
            <person name="Saw J.H."/>
            <person name="Jorgensen S.L."/>
            <person name="Zaremba-Niedzwiedzka K."/>
            <person name="Martijn J."/>
            <person name="Lind A.E."/>
            <person name="van Eijk R."/>
            <person name="Schleper C."/>
            <person name="Guy L."/>
            <person name="Ettema T.J."/>
        </authorList>
    </citation>
    <scope>NUCLEOTIDE SEQUENCE</scope>
</reference>
<name>A0A0F9IVQ6_9ZZZZ</name>
<dbReference type="EMBL" id="LAZR01019799">
    <property type="protein sequence ID" value="KKL91182.1"/>
    <property type="molecule type" value="Genomic_DNA"/>
</dbReference>